<evidence type="ECO:0000313" key="14">
    <source>
        <dbReference type="WBParaSite" id="TMUE_2000010266.1"/>
    </source>
</evidence>
<evidence type="ECO:0000259" key="12">
    <source>
        <dbReference type="PROSITE" id="PS50157"/>
    </source>
</evidence>
<dbReference type="Pfam" id="PF00096">
    <property type="entry name" value="zf-C2H2"/>
    <property type="match status" value="2"/>
</dbReference>
<dbReference type="GO" id="GO:0140297">
    <property type="term" value="F:DNA-binding transcription factor binding"/>
    <property type="evidence" value="ECO:0007669"/>
    <property type="project" value="UniProtKB-ARBA"/>
</dbReference>
<evidence type="ECO:0000256" key="5">
    <source>
        <dbReference type="ARBA" id="ARBA00022737"/>
    </source>
</evidence>
<feature type="domain" description="C2H2-type" evidence="12">
    <location>
        <begin position="263"/>
        <end position="290"/>
    </location>
</feature>
<evidence type="ECO:0000256" key="7">
    <source>
        <dbReference type="ARBA" id="ARBA00022833"/>
    </source>
</evidence>
<evidence type="ECO:0000256" key="10">
    <source>
        <dbReference type="PROSITE-ProRule" id="PRU00042"/>
    </source>
</evidence>
<dbReference type="Gene3D" id="3.30.160.60">
    <property type="entry name" value="Classic Zinc Finger"/>
    <property type="match status" value="4"/>
</dbReference>
<evidence type="ECO:0000256" key="6">
    <source>
        <dbReference type="ARBA" id="ARBA00022771"/>
    </source>
</evidence>
<keyword evidence="8" id="KW-0238">DNA-binding</keyword>
<dbReference type="GO" id="GO:0000981">
    <property type="term" value="F:DNA-binding transcription factor activity, RNA polymerase II-specific"/>
    <property type="evidence" value="ECO:0007669"/>
    <property type="project" value="TreeGrafter"/>
</dbReference>
<dbReference type="InterPro" id="IPR043359">
    <property type="entry name" value="GLI-like"/>
</dbReference>
<dbReference type="FunFam" id="3.30.160.60:FF:000041">
    <property type="entry name" value="Zinc finger protein ZIC 1"/>
    <property type="match status" value="1"/>
</dbReference>
<evidence type="ECO:0000256" key="2">
    <source>
        <dbReference type="ARBA" id="ARBA00010831"/>
    </source>
</evidence>
<feature type="domain" description="C2H2-type" evidence="12">
    <location>
        <begin position="321"/>
        <end position="350"/>
    </location>
</feature>
<dbReference type="FunFam" id="3.30.160.60:FF:000031">
    <property type="entry name" value="GLI family zinc finger 3"/>
    <property type="match status" value="1"/>
</dbReference>
<dbReference type="PANTHER" id="PTHR45718:SF4">
    <property type="entry name" value="TRANSCRIPTIONAL ACTIVATOR CUBITUS INTERRUPTUS"/>
    <property type="match status" value="1"/>
</dbReference>
<dbReference type="Pfam" id="PF23561">
    <property type="entry name" value="zf-C2H2_15"/>
    <property type="match status" value="1"/>
</dbReference>
<evidence type="ECO:0000313" key="15">
    <source>
        <dbReference type="WBParaSite" id="TMUE_3000014613.1"/>
    </source>
</evidence>
<keyword evidence="3" id="KW-0217">Developmental protein</keyword>
<reference evidence="13" key="1">
    <citation type="submission" date="2014-03" db="EMBL/GenBank/DDBJ databases">
        <title>The whipworm genome and dual-species transcriptomics of an intimate host-pathogen interaction.</title>
        <authorList>
            <person name="Foth B.J."/>
            <person name="Tsai I.J."/>
            <person name="Reid A.J."/>
            <person name="Bancroft A.J."/>
            <person name="Nichol S."/>
            <person name="Tracey A."/>
            <person name="Holroyd N."/>
            <person name="Cotton J.A."/>
            <person name="Stanley E.J."/>
            <person name="Zarowiecki M."/>
            <person name="Liu J.Z."/>
            <person name="Huckvale T."/>
            <person name="Cooper P.J."/>
            <person name="Grencis R.K."/>
            <person name="Berriman M."/>
        </authorList>
    </citation>
    <scope>NUCLEOTIDE SEQUENCE [LARGE SCALE GENOMIC DNA]</scope>
    <source>
        <strain evidence="13">Edinburgh</strain>
    </source>
</reference>
<dbReference type="WBParaSite" id="TMUE_3000014613.1">
    <property type="protein sequence ID" value="TMUE_3000014613.1"/>
    <property type="gene ID" value="WBGene00292412"/>
</dbReference>
<evidence type="ECO:0000256" key="1">
    <source>
        <dbReference type="ARBA" id="ARBA00004123"/>
    </source>
</evidence>
<dbReference type="FunFam" id="3.30.160.60:FF:000065">
    <property type="entry name" value="B-cell CLL/lymphoma 6, member B"/>
    <property type="match status" value="1"/>
</dbReference>
<comment type="subcellular location">
    <subcellularLocation>
        <location evidence="1">Nucleus</location>
    </subcellularLocation>
</comment>
<evidence type="ECO:0000256" key="8">
    <source>
        <dbReference type="ARBA" id="ARBA00023125"/>
    </source>
</evidence>
<dbReference type="InterPro" id="IPR036236">
    <property type="entry name" value="Znf_C2H2_sf"/>
</dbReference>
<dbReference type="InterPro" id="IPR041643">
    <property type="entry name" value="Znf_ZIC"/>
</dbReference>
<comment type="similarity">
    <text evidence="2">Belongs to the GLI C2H2-type zinc-finger protein family.</text>
</comment>
<keyword evidence="4" id="KW-0479">Metal-binding</keyword>
<dbReference type="PROSITE" id="PS50157">
    <property type="entry name" value="ZINC_FINGER_C2H2_2"/>
    <property type="match status" value="4"/>
</dbReference>
<dbReference type="STRING" id="70415.A0A5S6R5B4"/>
<evidence type="ECO:0000256" key="11">
    <source>
        <dbReference type="SAM" id="MobiDB-lite"/>
    </source>
</evidence>
<evidence type="ECO:0000313" key="13">
    <source>
        <dbReference type="Proteomes" id="UP000046395"/>
    </source>
</evidence>
<dbReference type="SUPFAM" id="SSF57667">
    <property type="entry name" value="beta-beta-alpha zinc fingers"/>
    <property type="match status" value="2"/>
</dbReference>
<evidence type="ECO:0000256" key="4">
    <source>
        <dbReference type="ARBA" id="ARBA00022723"/>
    </source>
</evidence>
<accession>A0A5S6R5B4</accession>
<feature type="domain" description="C2H2-type" evidence="12">
    <location>
        <begin position="351"/>
        <end position="380"/>
    </location>
</feature>
<dbReference type="GO" id="GO:0008270">
    <property type="term" value="F:zinc ion binding"/>
    <property type="evidence" value="ECO:0007669"/>
    <property type="project" value="UniProtKB-KW"/>
</dbReference>
<protein>
    <submittedName>
        <fullName evidence="14 15">C2H2-type domain-containing protein</fullName>
    </submittedName>
</protein>
<dbReference type="AlphaFoldDB" id="A0A5S6R5B4"/>
<keyword evidence="13" id="KW-1185">Reference proteome</keyword>
<feature type="region of interest" description="Disordered" evidence="11">
    <location>
        <begin position="385"/>
        <end position="454"/>
    </location>
</feature>
<dbReference type="Proteomes" id="UP000046395">
    <property type="component" value="Unassembled WGS sequence"/>
</dbReference>
<reference evidence="14 15" key="2">
    <citation type="submission" date="2019-12" db="UniProtKB">
        <authorList>
            <consortium name="WormBaseParasite"/>
        </authorList>
    </citation>
    <scope>IDENTIFICATION</scope>
</reference>
<dbReference type="PROSITE" id="PS00028">
    <property type="entry name" value="ZINC_FINGER_C2H2_1"/>
    <property type="match status" value="3"/>
</dbReference>
<keyword evidence="9" id="KW-0539">Nucleus</keyword>
<evidence type="ECO:0000256" key="3">
    <source>
        <dbReference type="ARBA" id="ARBA00022473"/>
    </source>
</evidence>
<keyword evidence="5" id="KW-0677">Repeat</keyword>
<dbReference type="SMART" id="SM00355">
    <property type="entry name" value="ZnF_C2H2"/>
    <property type="match status" value="4"/>
</dbReference>
<evidence type="ECO:0000256" key="9">
    <source>
        <dbReference type="ARBA" id="ARBA00023242"/>
    </source>
</evidence>
<dbReference type="FunFam" id="3.30.160.60:FF:000035">
    <property type="entry name" value="Zinc finger protein ZIC 1"/>
    <property type="match status" value="1"/>
</dbReference>
<dbReference type="Pfam" id="PF18366">
    <property type="entry name" value="zf_ZIC"/>
    <property type="match status" value="1"/>
</dbReference>
<sequence length="488" mass="52379">MLNPFDSLPSAQTFPALTVATSAAAAAAAANFCTAATFSAEASTASGPFTTVYYSGGDQLQGAAGGAHSFVKREPGTCSSLQSAATNPYSSIAAAAAAASNDAGRFLQNSADQLNFPASFHGDTQPGRLPYLGPHVITPDAAGSSSPSQFGQWSTCLKFPDHRSNPFISAAANSAFTGLPGSTHHGGVPFNHPYCQTGAFLRYLKQQQTLPAVDKPVKCMWMEGTANGLCCERIFTTMYDIVSHLTVEHVGTQDSSYHACFWKNCPRGGKPFKAKYKLVNHIRVHTGEKPFACPFPSCGKVFARSENLKIHKRTHTGEKPFKCEFDGCDRRFANSSDRKKHSHVHTTDKPYYCRADGCNKSYTHPSSLRKHMKIHCKFGPSGSVLSREPGEVANGNESSPLRSKDTSTPSMSTEETSISSPYSNGLEASALPMGGTGAEPNPAAGREPQQSQQHNANLSDWYVCHHTGVPPLFNYVGSDHLRKIQSIC</sequence>
<keyword evidence="7" id="KW-0862">Zinc</keyword>
<dbReference type="InterPro" id="IPR013087">
    <property type="entry name" value="Znf_C2H2_type"/>
</dbReference>
<dbReference type="InterPro" id="IPR056436">
    <property type="entry name" value="Znf-C2H2_ZIC1-5/GLI1-3-like"/>
</dbReference>
<proteinExistence type="inferred from homology"/>
<organism evidence="13 15">
    <name type="scientific">Trichuris muris</name>
    <name type="common">Mouse whipworm</name>
    <dbReference type="NCBI Taxonomy" id="70415"/>
    <lineage>
        <taxon>Eukaryota</taxon>
        <taxon>Metazoa</taxon>
        <taxon>Ecdysozoa</taxon>
        <taxon>Nematoda</taxon>
        <taxon>Enoplea</taxon>
        <taxon>Dorylaimia</taxon>
        <taxon>Trichinellida</taxon>
        <taxon>Trichuridae</taxon>
        <taxon>Trichuris</taxon>
    </lineage>
</organism>
<keyword evidence="6 10" id="KW-0863">Zinc-finger</keyword>
<dbReference type="PANTHER" id="PTHR45718">
    <property type="entry name" value="TRANSCRIPTIONAL ACTIVATOR CUBITUS INTERRUPTUS"/>
    <property type="match status" value="1"/>
</dbReference>
<feature type="compositionally biased region" description="Low complexity" evidence="11">
    <location>
        <begin position="406"/>
        <end position="421"/>
    </location>
</feature>
<dbReference type="GO" id="GO:0005634">
    <property type="term" value="C:nucleus"/>
    <property type="evidence" value="ECO:0007669"/>
    <property type="project" value="UniProtKB-SubCell"/>
</dbReference>
<dbReference type="WBParaSite" id="TMUE_2000010266.1">
    <property type="protein sequence ID" value="TMUE_2000010266.1"/>
    <property type="gene ID" value="WBGene00300913"/>
</dbReference>
<feature type="domain" description="C2H2-type" evidence="12">
    <location>
        <begin position="291"/>
        <end position="320"/>
    </location>
</feature>
<dbReference type="GO" id="GO:0000978">
    <property type="term" value="F:RNA polymerase II cis-regulatory region sequence-specific DNA binding"/>
    <property type="evidence" value="ECO:0007669"/>
    <property type="project" value="TreeGrafter"/>
</dbReference>
<name>A0A5S6R5B4_TRIMR</name>